<dbReference type="GO" id="GO:0006508">
    <property type="term" value="P:proteolysis"/>
    <property type="evidence" value="ECO:0007669"/>
    <property type="project" value="UniProtKB-KW"/>
</dbReference>
<proteinExistence type="predicted"/>
<keyword evidence="1" id="KW-0645">Protease</keyword>
<dbReference type="Gene3D" id="3.40.390.10">
    <property type="entry name" value="Collagenase (Catalytic Domain)"/>
    <property type="match status" value="1"/>
</dbReference>
<dbReference type="InterPro" id="IPR001818">
    <property type="entry name" value="Pept_M10_metallopeptidase"/>
</dbReference>
<keyword evidence="3" id="KW-0378">Hydrolase</keyword>
<evidence type="ECO:0000256" key="4">
    <source>
        <dbReference type="ARBA" id="ARBA00022833"/>
    </source>
</evidence>
<dbReference type="SUPFAM" id="SSF55486">
    <property type="entry name" value="Metalloproteases ('zincins'), catalytic domain"/>
    <property type="match status" value="1"/>
</dbReference>
<evidence type="ECO:0000256" key="1">
    <source>
        <dbReference type="ARBA" id="ARBA00022670"/>
    </source>
</evidence>
<evidence type="ECO:0000256" key="2">
    <source>
        <dbReference type="ARBA" id="ARBA00022723"/>
    </source>
</evidence>
<dbReference type="GO" id="GO:0031012">
    <property type="term" value="C:extracellular matrix"/>
    <property type="evidence" value="ECO:0007669"/>
    <property type="project" value="InterPro"/>
</dbReference>
<name>A0A381N709_9ZZZZ</name>
<accession>A0A381N709</accession>
<dbReference type="Pfam" id="PF00413">
    <property type="entry name" value="Peptidase_M10"/>
    <property type="match status" value="1"/>
</dbReference>
<feature type="non-terminal residue" evidence="6">
    <location>
        <position position="1"/>
    </location>
</feature>
<evidence type="ECO:0000313" key="6">
    <source>
        <dbReference type="EMBL" id="SUZ50416.1"/>
    </source>
</evidence>
<dbReference type="GO" id="GO:0004222">
    <property type="term" value="F:metalloendopeptidase activity"/>
    <property type="evidence" value="ECO:0007669"/>
    <property type="project" value="InterPro"/>
</dbReference>
<feature type="domain" description="Peptidase M10 metallopeptidase" evidence="5">
    <location>
        <begin position="238"/>
        <end position="276"/>
    </location>
</feature>
<evidence type="ECO:0000259" key="5">
    <source>
        <dbReference type="Pfam" id="PF00413"/>
    </source>
</evidence>
<organism evidence="6">
    <name type="scientific">marine metagenome</name>
    <dbReference type="NCBI Taxonomy" id="408172"/>
    <lineage>
        <taxon>unclassified sequences</taxon>
        <taxon>metagenomes</taxon>
        <taxon>ecological metagenomes</taxon>
    </lineage>
</organism>
<dbReference type="AlphaFoldDB" id="A0A381N709"/>
<dbReference type="GO" id="GO:0008270">
    <property type="term" value="F:zinc ion binding"/>
    <property type="evidence" value="ECO:0007669"/>
    <property type="project" value="InterPro"/>
</dbReference>
<reference evidence="6" key="1">
    <citation type="submission" date="2018-05" db="EMBL/GenBank/DDBJ databases">
        <authorList>
            <person name="Lanie J.A."/>
            <person name="Ng W.-L."/>
            <person name="Kazmierczak K.M."/>
            <person name="Andrzejewski T.M."/>
            <person name="Davidsen T.M."/>
            <person name="Wayne K.J."/>
            <person name="Tettelin H."/>
            <person name="Glass J.I."/>
            <person name="Rusch D."/>
            <person name="Podicherti R."/>
            <person name="Tsui H.-C.T."/>
            <person name="Winkler M.E."/>
        </authorList>
    </citation>
    <scope>NUCLEOTIDE SEQUENCE</scope>
</reference>
<protein>
    <recommendedName>
        <fullName evidence="5">Peptidase M10 metallopeptidase domain-containing protein</fullName>
    </recommendedName>
</protein>
<sequence length="286" mass="30620">VAATLLVACSSNDTPVATGSETATTGPDELAHGSWAEAIDNANLLVDLDQDARKLLRVFPTGAGNKISELDLAGSNPSYFDRFGPALWPQCERFDVHISVDPSIDAHLRASARSLTVNAILELNKLTGLTFVVRSGATEQAEEFFDPELAPAVPGIRELDVFWYEIASDAPSDQFGIADAWHSGPNSLAQSTGDGSVNVTEKNAPTQQATLLRSRVSLSTEILRRLPDAKITEPSQAMAVLHELAHVAGVGHSTARDSFMYPRFNDQTRLTTPDRAALALAGSRPC</sequence>
<dbReference type="EMBL" id="UINC01000169">
    <property type="protein sequence ID" value="SUZ50416.1"/>
    <property type="molecule type" value="Genomic_DNA"/>
</dbReference>
<keyword evidence="2" id="KW-0479">Metal-binding</keyword>
<dbReference type="InterPro" id="IPR024079">
    <property type="entry name" value="MetalloPept_cat_dom_sf"/>
</dbReference>
<evidence type="ECO:0000256" key="3">
    <source>
        <dbReference type="ARBA" id="ARBA00022801"/>
    </source>
</evidence>
<keyword evidence="4" id="KW-0862">Zinc</keyword>
<gene>
    <name evidence="6" type="ORF">METZ01_LOCUS3270</name>
</gene>